<dbReference type="SUPFAM" id="SSF56731">
    <property type="entry name" value="DNA primase core"/>
    <property type="match status" value="1"/>
</dbReference>
<dbReference type="Pfam" id="PF13154">
    <property type="entry name" value="DUF3991"/>
    <property type="match status" value="1"/>
</dbReference>
<dbReference type="RefSeq" id="WP_013148486.1">
    <property type="nucleotide sequence ID" value="NC_014207.1"/>
</dbReference>
<evidence type="ECO:0000259" key="1">
    <source>
        <dbReference type="PROSITE" id="PS50880"/>
    </source>
</evidence>
<accession>D7DJD9</accession>
<proteinExistence type="predicted"/>
<dbReference type="eggNOG" id="COG0358">
    <property type="taxonomic scope" value="Bacteria"/>
</dbReference>
<dbReference type="PROSITE" id="PS50880">
    <property type="entry name" value="TOPRIM"/>
    <property type="match status" value="1"/>
</dbReference>
<evidence type="ECO:0000313" key="2">
    <source>
        <dbReference type="EMBL" id="ADI30174.1"/>
    </source>
</evidence>
<dbReference type="InterPro" id="IPR006171">
    <property type="entry name" value="TOPRIM_dom"/>
</dbReference>
<dbReference type="EMBL" id="CP002056">
    <property type="protein sequence ID" value="ADI30174.1"/>
    <property type="molecule type" value="Genomic_DNA"/>
</dbReference>
<dbReference type="Proteomes" id="UP000000383">
    <property type="component" value="Chromosome"/>
</dbReference>
<dbReference type="AlphaFoldDB" id="D7DJD9"/>
<protein>
    <submittedName>
        <fullName evidence="2">TOPRIM domain protein</fullName>
    </submittedName>
</protein>
<reference evidence="3" key="1">
    <citation type="submission" date="2010-05" db="EMBL/GenBank/DDBJ databases">
        <title>Complete sequence of Methylotenera sp. 301.</title>
        <authorList>
            <person name="Lucas S."/>
            <person name="Copeland A."/>
            <person name="Lapidus A."/>
            <person name="Cheng J.-F."/>
            <person name="Bruce D."/>
            <person name="Goodwin L."/>
            <person name="Pitluck S."/>
            <person name="Clum A."/>
            <person name="Land M."/>
            <person name="Hauser L."/>
            <person name="Kyrpides N."/>
            <person name="Ivanova N."/>
            <person name="Chistoservova L."/>
            <person name="Kalyuzhnaya M."/>
            <person name="Woyke T."/>
        </authorList>
    </citation>
    <scope>NUCLEOTIDE SEQUENCE [LARGE SCALE GENOMIC DNA]</scope>
    <source>
        <strain evidence="3">301</strain>
    </source>
</reference>
<feature type="domain" description="Toprim" evidence="1">
    <location>
        <begin position="203"/>
        <end position="289"/>
    </location>
</feature>
<dbReference type="Gene3D" id="3.40.1360.10">
    <property type="match status" value="1"/>
</dbReference>
<dbReference type="STRING" id="666681.M301_1797"/>
<dbReference type="CDD" id="cd01029">
    <property type="entry name" value="TOPRIM_primases"/>
    <property type="match status" value="1"/>
</dbReference>
<reference evidence="2 3" key="2">
    <citation type="journal article" date="2011" name="J. Bacteriol.">
        <title>Genomes of three methylotrophs from a single niche uncover genetic and metabolic divergence of Methylophilaceae.</title>
        <authorList>
            <person name="Lapidus A."/>
            <person name="Clum A."/>
            <person name="Labutti K."/>
            <person name="Kaluzhnaya M.G."/>
            <person name="Lim S."/>
            <person name="Beck D.A."/>
            <person name="Glavina Del Rio T."/>
            <person name="Nolan M."/>
            <person name="Mavromatis K."/>
            <person name="Huntemann M."/>
            <person name="Lucas S."/>
            <person name="Lidstrom M.E."/>
            <person name="Ivanova N."/>
            <person name="Chistoserdova L."/>
        </authorList>
    </citation>
    <scope>NUCLEOTIDE SEQUENCE [LARGE SCALE GENOMIC DNA]</scope>
    <source>
        <strain evidence="2 3">301</strain>
    </source>
</reference>
<organism evidence="2 3">
    <name type="scientific">Methylotenera versatilis (strain 301)</name>
    <dbReference type="NCBI Taxonomy" id="666681"/>
    <lineage>
        <taxon>Bacteria</taxon>
        <taxon>Pseudomonadati</taxon>
        <taxon>Pseudomonadota</taxon>
        <taxon>Betaproteobacteria</taxon>
        <taxon>Nitrosomonadales</taxon>
        <taxon>Methylophilaceae</taxon>
        <taxon>Methylotenera</taxon>
    </lineage>
</organism>
<keyword evidence="3" id="KW-1185">Reference proteome</keyword>
<dbReference type="OrthoDB" id="6006744at2"/>
<sequence length="312" mass="34823">MRNFREMANRYRDFSLIDVLNFLGAEHDNADRQRWDLSNKSVWIGKDEDCQRFYDHKTGVGGGGAIDLVSHLQGCDFKSALEILARFSVNSENVPNTGLKSKPNFPVDQNQFIPPIADPRYLANIVKYMLLERSITKPIVQEQINLGKMYADSRRNIIFLCNDEAGLVTGAEIRGTGNTLYKGMAAGSQRGKGFFTISHPNPVSLVVVESAIDALSYKVIFPDEPSVVVSTAGVLPACPALAKLAKVLNVSEIVIAYDNDHAGDENAVKLIFSLENTGFICRRFSPDFKDWNEYLAYCLDLDVLFAESKWIR</sequence>
<dbReference type="SMART" id="SM00493">
    <property type="entry name" value="TOPRIM"/>
    <property type="match status" value="1"/>
</dbReference>
<dbReference type="HOGENOM" id="CLU_065340_0_0_4"/>
<dbReference type="InterPro" id="IPR034154">
    <property type="entry name" value="TOPRIM_DnaG/twinkle"/>
</dbReference>
<dbReference type="InterPro" id="IPR025054">
    <property type="entry name" value="DUF3991"/>
</dbReference>
<dbReference type="KEGG" id="meh:M301_1797"/>
<dbReference type="SUPFAM" id="SSF57783">
    <property type="entry name" value="Zinc beta-ribbon"/>
    <property type="match status" value="1"/>
</dbReference>
<gene>
    <name evidence="2" type="ordered locus">M301_1797</name>
</gene>
<dbReference type="Pfam" id="PF13155">
    <property type="entry name" value="Toprim_2"/>
    <property type="match status" value="1"/>
</dbReference>
<name>D7DJD9_METV0</name>
<evidence type="ECO:0000313" key="3">
    <source>
        <dbReference type="Proteomes" id="UP000000383"/>
    </source>
</evidence>